<keyword evidence="1" id="KW-1133">Transmembrane helix</keyword>
<organism evidence="2 3">
    <name type="scientific">Bacteroides cellulosilyticus CL02T12C19</name>
    <dbReference type="NCBI Taxonomy" id="997874"/>
    <lineage>
        <taxon>Bacteria</taxon>
        <taxon>Pseudomonadati</taxon>
        <taxon>Bacteroidota</taxon>
        <taxon>Bacteroidia</taxon>
        <taxon>Bacteroidales</taxon>
        <taxon>Bacteroidaceae</taxon>
        <taxon>Bacteroides</taxon>
    </lineage>
</organism>
<comment type="caution">
    <text evidence="2">The sequence shown here is derived from an EMBL/GenBank/DDBJ whole genome shotgun (WGS) entry which is preliminary data.</text>
</comment>
<evidence type="ECO:0000256" key="1">
    <source>
        <dbReference type="SAM" id="Phobius"/>
    </source>
</evidence>
<dbReference type="Proteomes" id="UP000003741">
    <property type="component" value="Unassembled WGS sequence"/>
</dbReference>
<gene>
    <name evidence="2" type="ORF">HMPREF1062_05294</name>
</gene>
<protein>
    <submittedName>
        <fullName evidence="2">Uncharacterized protein</fullName>
    </submittedName>
</protein>
<reference evidence="2 3" key="1">
    <citation type="submission" date="2012-02" db="EMBL/GenBank/DDBJ databases">
        <title>The Genome Sequence of Bacteroides cellulosilyticus CL02T12C19.</title>
        <authorList>
            <consortium name="The Broad Institute Genome Sequencing Platform"/>
            <person name="Earl A."/>
            <person name="Ward D."/>
            <person name="Feldgarden M."/>
            <person name="Gevers D."/>
            <person name="Zitomersky N.L."/>
            <person name="Coyne M.J."/>
            <person name="Comstock L.E."/>
            <person name="Young S.K."/>
            <person name="Zeng Q."/>
            <person name="Gargeya S."/>
            <person name="Fitzgerald M."/>
            <person name="Haas B."/>
            <person name="Abouelleil A."/>
            <person name="Alvarado L."/>
            <person name="Arachchi H.M."/>
            <person name="Berlin A."/>
            <person name="Chapman S.B."/>
            <person name="Gearin G."/>
            <person name="Goldberg J."/>
            <person name="Griggs A."/>
            <person name="Gujja S."/>
            <person name="Hansen M."/>
            <person name="Heiman D."/>
            <person name="Howarth C."/>
            <person name="Larimer J."/>
            <person name="Lui A."/>
            <person name="MacDonald P.J.P."/>
            <person name="McCowen C."/>
            <person name="Montmayeur A."/>
            <person name="Murphy C."/>
            <person name="Neiman D."/>
            <person name="Pearson M."/>
            <person name="Priest M."/>
            <person name="Roberts A."/>
            <person name="Saif S."/>
            <person name="Shea T."/>
            <person name="Sisk P."/>
            <person name="Stolte C."/>
            <person name="Sykes S."/>
            <person name="Wortman J."/>
            <person name="Nusbaum C."/>
            <person name="Birren B."/>
        </authorList>
    </citation>
    <scope>NUCLEOTIDE SEQUENCE [LARGE SCALE GENOMIC DNA]</scope>
    <source>
        <strain evidence="2 3">CL02T12C19</strain>
    </source>
</reference>
<keyword evidence="3" id="KW-1185">Reference proteome</keyword>
<dbReference type="EMBL" id="AGXG01000113">
    <property type="protein sequence ID" value="EIY22401.1"/>
    <property type="molecule type" value="Genomic_DNA"/>
</dbReference>
<keyword evidence="1" id="KW-0812">Transmembrane</keyword>
<keyword evidence="1" id="KW-0472">Membrane</keyword>
<feature type="transmembrane region" description="Helical" evidence="1">
    <location>
        <begin position="26"/>
        <end position="46"/>
    </location>
</feature>
<feature type="non-terminal residue" evidence="2">
    <location>
        <position position="86"/>
    </location>
</feature>
<evidence type="ECO:0000313" key="3">
    <source>
        <dbReference type="Proteomes" id="UP000003741"/>
    </source>
</evidence>
<dbReference type="AlphaFoldDB" id="I9Q024"/>
<accession>I9Q024</accession>
<sequence>MLAQPHYSPFLLSWMDHSLNYLEITLIHKVQCFVLLFFIIITIIAFQLRQIFQLFRTDDAATATAYNGGFEFKDAVKQADEYAYDK</sequence>
<evidence type="ECO:0000313" key="2">
    <source>
        <dbReference type="EMBL" id="EIY22401.1"/>
    </source>
</evidence>
<name>I9Q024_9BACE</name>
<proteinExistence type="predicted"/>
<dbReference type="HOGENOM" id="CLU_2502972_0_0_10"/>